<accession>A0ABV7WWW7</accession>
<dbReference type="Gene3D" id="2.30.30.40">
    <property type="entry name" value="SH3 Domains"/>
    <property type="match status" value="1"/>
</dbReference>
<organism evidence="4 5">
    <name type="scientific">Devosia honganensis</name>
    <dbReference type="NCBI Taxonomy" id="1610527"/>
    <lineage>
        <taxon>Bacteria</taxon>
        <taxon>Pseudomonadati</taxon>
        <taxon>Pseudomonadota</taxon>
        <taxon>Alphaproteobacteria</taxon>
        <taxon>Hyphomicrobiales</taxon>
        <taxon>Devosiaceae</taxon>
        <taxon>Devosia</taxon>
    </lineage>
</organism>
<feature type="chain" id="PRO_5045219636" evidence="2">
    <location>
        <begin position="27"/>
        <end position="148"/>
    </location>
</feature>
<dbReference type="PROSITE" id="PS51781">
    <property type="entry name" value="SH3B"/>
    <property type="match status" value="1"/>
</dbReference>
<dbReference type="SMART" id="SM00287">
    <property type="entry name" value="SH3b"/>
    <property type="match status" value="1"/>
</dbReference>
<feature type="domain" description="SH3b" evidence="3">
    <location>
        <begin position="20"/>
        <end position="87"/>
    </location>
</feature>
<proteinExistence type="predicted"/>
<evidence type="ECO:0000313" key="4">
    <source>
        <dbReference type="EMBL" id="MFC3703402.1"/>
    </source>
</evidence>
<protein>
    <submittedName>
        <fullName evidence="4">SH3 domain-containing protein</fullName>
    </submittedName>
</protein>
<reference evidence="5" key="1">
    <citation type="journal article" date="2019" name="Int. J. Syst. Evol. Microbiol.">
        <title>The Global Catalogue of Microorganisms (GCM) 10K type strain sequencing project: providing services to taxonomists for standard genome sequencing and annotation.</title>
        <authorList>
            <consortium name="The Broad Institute Genomics Platform"/>
            <consortium name="The Broad Institute Genome Sequencing Center for Infectious Disease"/>
            <person name="Wu L."/>
            <person name="Ma J."/>
        </authorList>
    </citation>
    <scope>NUCLEOTIDE SEQUENCE [LARGE SCALE GENOMIC DNA]</scope>
    <source>
        <strain evidence="5">KCTC 42281</strain>
    </source>
</reference>
<feature type="compositionally biased region" description="Pro residues" evidence="1">
    <location>
        <begin position="93"/>
        <end position="108"/>
    </location>
</feature>
<sequence length="148" mass="16180">MATKRKLLASGLAALAVLVTTVAVSAAPAVATGNVNVRSGPGTSYRVIDTLRRGERVDVDHCRGSWCFVEKRGLNGWVSSSYLDSGRPGWDRPVPPRPPHWNPNPRPPHWNPRPPRPPHWNPRPRPVYPGNSGSVCFNGPNGYFCIGN</sequence>
<comment type="caution">
    <text evidence="4">The sequence shown here is derived from an EMBL/GenBank/DDBJ whole genome shotgun (WGS) entry which is preliminary data.</text>
</comment>
<evidence type="ECO:0000259" key="3">
    <source>
        <dbReference type="PROSITE" id="PS51781"/>
    </source>
</evidence>
<dbReference type="Pfam" id="PF08239">
    <property type="entry name" value="SH3_3"/>
    <property type="match status" value="1"/>
</dbReference>
<evidence type="ECO:0000256" key="2">
    <source>
        <dbReference type="SAM" id="SignalP"/>
    </source>
</evidence>
<gene>
    <name evidence="4" type="ORF">ACFOOL_01375</name>
</gene>
<feature type="region of interest" description="Disordered" evidence="1">
    <location>
        <begin position="84"/>
        <end position="108"/>
    </location>
</feature>
<feature type="signal peptide" evidence="2">
    <location>
        <begin position="1"/>
        <end position="26"/>
    </location>
</feature>
<keyword evidence="2" id="KW-0732">Signal</keyword>
<evidence type="ECO:0000313" key="5">
    <source>
        <dbReference type="Proteomes" id="UP001595613"/>
    </source>
</evidence>
<name>A0ABV7WWW7_9HYPH</name>
<dbReference type="EMBL" id="JBHRYD010000001">
    <property type="protein sequence ID" value="MFC3703402.1"/>
    <property type="molecule type" value="Genomic_DNA"/>
</dbReference>
<dbReference type="RefSeq" id="WP_380094186.1">
    <property type="nucleotide sequence ID" value="NZ_JBHRYD010000001.1"/>
</dbReference>
<dbReference type="Proteomes" id="UP001595613">
    <property type="component" value="Unassembled WGS sequence"/>
</dbReference>
<evidence type="ECO:0000256" key="1">
    <source>
        <dbReference type="SAM" id="MobiDB-lite"/>
    </source>
</evidence>
<dbReference type="InterPro" id="IPR003646">
    <property type="entry name" value="SH3-like_bac-type"/>
</dbReference>
<keyword evidence="5" id="KW-1185">Reference proteome</keyword>